<name>A0A7H9B123_ZYGMR</name>
<proteinExistence type="predicted"/>
<dbReference type="GO" id="GO:0046983">
    <property type="term" value="F:protein dimerization activity"/>
    <property type="evidence" value="ECO:0007669"/>
    <property type="project" value="InterPro"/>
</dbReference>
<dbReference type="Proteomes" id="UP000509704">
    <property type="component" value="Chromosome 3"/>
</dbReference>
<evidence type="ECO:0000313" key="3">
    <source>
        <dbReference type="Proteomes" id="UP000509704"/>
    </source>
</evidence>
<dbReference type="InterPro" id="IPR008906">
    <property type="entry name" value="HATC_C_dom"/>
</dbReference>
<organism evidence="2 3">
    <name type="scientific">Zygotorulaspora mrakii</name>
    <name type="common">Zygosaccharomyces mrakii</name>
    <dbReference type="NCBI Taxonomy" id="42260"/>
    <lineage>
        <taxon>Eukaryota</taxon>
        <taxon>Fungi</taxon>
        <taxon>Dikarya</taxon>
        <taxon>Ascomycota</taxon>
        <taxon>Saccharomycotina</taxon>
        <taxon>Saccharomycetes</taxon>
        <taxon>Saccharomycetales</taxon>
        <taxon>Saccharomycetaceae</taxon>
        <taxon>Zygotorulaspora</taxon>
    </lineage>
</organism>
<dbReference type="GeneID" id="59235363"/>
<dbReference type="AlphaFoldDB" id="A0A7H9B123"/>
<feature type="domain" description="HAT C-terminal dimerisation" evidence="1">
    <location>
        <begin position="16"/>
        <end position="88"/>
    </location>
</feature>
<sequence>MTRIIERNVKTERELYLEELIDADIDYLDYWLDTQDRYPNLFNLAMSLYHRKLSTADVERCFSISKRVLENRFSLSSTNLKCTMNLRNRLKCFGLGNNLPLVNDIPFEQWIEDDESDMYRVGNSMFFASERNDDCEPIFVESDSDFIDELE</sequence>
<gene>
    <name evidence="2" type="ORF">HG535_0C00150</name>
</gene>
<dbReference type="EMBL" id="CP058606">
    <property type="protein sequence ID" value="QLG71669.1"/>
    <property type="molecule type" value="Genomic_DNA"/>
</dbReference>
<dbReference type="SUPFAM" id="SSF53098">
    <property type="entry name" value="Ribonuclease H-like"/>
    <property type="match status" value="1"/>
</dbReference>
<accession>A0A7H9B123</accession>
<protein>
    <recommendedName>
        <fullName evidence="1">HAT C-terminal dimerisation domain-containing protein</fullName>
    </recommendedName>
</protein>
<dbReference type="OrthoDB" id="4035947at2759"/>
<keyword evidence="3" id="KW-1185">Reference proteome</keyword>
<reference evidence="2 3" key="1">
    <citation type="submission" date="2020-07" db="EMBL/GenBank/DDBJ databases">
        <title>The yeast mating-type switching endonuclease HO is a domesticated member of an unorthodox homing genetic element family.</title>
        <authorList>
            <person name="Coughlan A.Y."/>
            <person name="Lombardi L."/>
            <person name="Braun-Galleani S."/>
            <person name="Martos A.R."/>
            <person name="Galeote V."/>
            <person name="Bigey F."/>
            <person name="Dequin S."/>
            <person name="Byrne K.P."/>
            <person name="Wolfe K.H."/>
        </authorList>
    </citation>
    <scope>NUCLEOTIDE SEQUENCE [LARGE SCALE GENOMIC DNA]</scope>
    <source>
        <strain evidence="2 3">NRRL Y-6702</strain>
    </source>
</reference>
<evidence type="ECO:0000313" key="2">
    <source>
        <dbReference type="EMBL" id="QLG71669.1"/>
    </source>
</evidence>
<dbReference type="RefSeq" id="XP_037143397.1">
    <property type="nucleotide sequence ID" value="XM_037287502.1"/>
</dbReference>
<dbReference type="InterPro" id="IPR012337">
    <property type="entry name" value="RNaseH-like_sf"/>
</dbReference>
<evidence type="ECO:0000259" key="1">
    <source>
        <dbReference type="Pfam" id="PF05699"/>
    </source>
</evidence>
<dbReference type="KEGG" id="zmk:HG535_0C00150"/>
<dbReference type="Pfam" id="PF05699">
    <property type="entry name" value="Dimer_Tnp_hAT"/>
    <property type="match status" value="1"/>
</dbReference>